<keyword evidence="1" id="KW-0238">DNA-binding</keyword>
<dbReference type="InterPro" id="IPR036390">
    <property type="entry name" value="WH_DNA-bd_sf"/>
</dbReference>
<dbReference type="EMBL" id="JALHLE010000012">
    <property type="protein sequence ID" value="MCJ2178878.1"/>
    <property type="molecule type" value="Genomic_DNA"/>
</dbReference>
<keyword evidence="3" id="KW-1185">Reference proteome</keyword>
<dbReference type="PROSITE" id="PS01332">
    <property type="entry name" value="HTH_RRF2_1"/>
    <property type="match status" value="1"/>
</dbReference>
<dbReference type="NCBIfam" id="TIGR00738">
    <property type="entry name" value="rrf2_super"/>
    <property type="match status" value="1"/>
</dbReference>
<name>A0ABT0B1X0_9SPHN</name>
<evidence type="ECO:0000256" key="1">
    <source>
        <dbReference type="ARBA" id="ARBA00023125"/>
    </source>
</evidence>
<dbReference type="PROSITE" id="PS51197">
    <property type="entry name" value="HTH_RRF2_2"/>
    <property type="match status" value="1"/>
</dbReference>
<dbReference type="Proteomes" id="UP001162880">
    <property type="component" value="Unassembled WGS sequence"/>
</dbReference>
<sequence>MRLTAHTDYALRILLHAALLADKDATALLSIAEVAAAHAISRNHAMKVVNLLANAGLLETVRGRGGGFRLGQPAAEIRLGDVVRLTEPCLSPADCANCLLRRTCGLTAMLNRAMGAFLAELDSQTLADAAATSRLPMPAP</sequence>
<dbReference type="SUPFAM" id="SSF46785">
    <property type="entry name" value="Winged helix' DNA-binding domain"/>
    <property type="match status" value="1"/>
</dbReference>
<evidence type="ECO:0000313" key="2">
    <source>
        <dbReference type="EMBL" id="MCJ2178878.1"/>
    </source>
</evidence>
<organism evidence="2 3">
    <name type="scientific">Novosphingobium album</name>
    <name type="common">ex Hu et al. 2023</name>
    <dbReference type="NCBI Taxonomy" id="2930093"/>
    <lineage>
        <taxon>Bacteria</taxon>
        <taxon>Pseudomonadati</taxon>
        <taxon>Pseudomonadota</taxon>
        <taxon>Alphaproteobacteria</taxon>
        <taxon>Sphingomonadales</taxon>
        <taxon>Sphingomonadaceae</taxon>
        <taxon>Novosphingobium</taxon>
    </lineage>
</organism>
<comment type="caution">
    <text evidence="2">The sequence shown here is derived from an EMBL/GenBank/DDBJ whole genome shotgun (WGS) entry which is preliminary data.</text>
</comment>
<dbReference type="RefSeq" id="WP_243993324.1">
    <property type="nucleotide sequence ID" value="NZ_JALHLE010000012.1"/>
</dbReference>
<proteinExistence type="predicted"/>
<dbReference type="PANTHER" id="PTHR33221">
    <property type="entry name" value="WINGED HELIX-TURN-HELIX TRANSCRIPTIONAL REGULATOR, RRF2 FAMILY"/>
    <property type="match status" value="1"/>
</dbReference>
<dbReference type="InterPro" id="IPR030489">
    <property type="entry name" value="TR_Rrf2-type_CS"/>
</dbReference>
<reference evidence="2" key="1">
    <citation type="submission" date="2022-03" db="EMBL/GenBank/DDBJ databases">
        <title>Identification of a novel bacterium isolated from mangrove sediments.</title>
        <authorList>
            <person name="Pan X."/>
        </authorList>
    </citation>
    <scope>NUCLEOTIDE SEQUENCE</scope>
    <source>
        <strain evidence="2">B2580</strain>
    </source>
</reference>
<dbReference type="Pfam" id="PF02082">
    <property type="entry name" value="Rrf2"/>
    <property type="match status" value="1"/>
</dbReference>
<evidence type="ECO:0000313" key="3">
    <source>
        <dbReference type="Proteomes" id="UP001162880"/>
    </source>
</evidence>
<dbReference type="PANTHER" id="PTHR33221:SF4">
    <property type="entry name" value="HTH-TYPE TRANSCRIPTIONAL REPRESSOR NSRR"/>
    <property type="match status" value="1"/>
</dbReference>
<dbReference type="InterPro" id="IPR000944">
    <property type="entry name" value="Tscrpt_reg_Rrf2"/>
</dbReference>
<dbReference type="Gene3D" id="1.10.10.10">
    <property type="entry name" value="Winged helix-like DNA-binding domain superfamily/Winged helix DNA-binding domain"/>
    <property type="match status" value="1"/>
</dbReference>
<gene>
    <name evidence="2" type="ORF">MTR64_09910</name>
</gene>
<accession>A0ABT0B1X0</accession>
<dbReference type="InterPro" id="IPR036388">
    <property type="entry name" value="WH-like_DNA-bd_sf"/>
</dbReference>
<protein>
    <submittedName>
        <fullName evidence="2">Rrf2 family transcriptional regulator</fullName>
    </submittedName>
</protein>